<reference evidence="3 4" key="1">
    <citation type="submission" date="2021-12" db="EMBL/GenBank/DDBJ databases">
        <title>Genome sequencing of bacteria with rrn-lacking chromosome and rrn-plasmid.</title>
        <authorList>
            <person name="Anda M."/>
            <person name="Iwasaki W."/>
        </authorList>
    </citation>
    <scope>NUCLEOTIDE SEQUENCE [LARGE SCALE GENOMIC DNA]</scope>
    <source>
        <strain evidence="3 4">NBRC 15940</strain>
    </source>
</reference>
<dbReference type="Proteomes" id="UP001310022">
    <property type="component" value="Unassembled WGS sequence"/>
</dbReference>
<feature type="transmembrane region" description="Helical" evidence="1">
    <location>
        <begin position="72"/>
        <end position="99"/>
    </location>
</feature>
<feature type="transmembrane region" description="Helical" evidence="1">
    <location>
        <begin position="155"/>
        <end position="173"/>
    </location>
</feature>
<feature type="transmembrane region" description="Helical" evidence="1">
    <location>
        <begin position="111"/>
        <end position="128"/>
    </location>
</feature>
<keyword evidence="4" id="KW-1185">Reference proteome</keyword>
<evidence type="ECO:0000313" key="4">
    <source>
        <dbReference type="Proteomes" id="UP001310022"/>
    </source>
</evidence>
<dbReference type="InterPro" id="IPR052529">
    <property type="entry name" value="Bact_Transport_Assoc"/>
</dbReference>
<dbReference type="Pfam" id="PF04235">
    <property type="entry name" value="DUF418"/>
    <property type="match status" value="1"/>
</dbReference>
<dbReference type="PANTHER" id="PTHR30590:SF2">
    <property type="entry name" value="INNER MEMBRANE PROTEIN"/>
    <property type="match status" value="1"/>
</dbReference>
<evidence type="ECO:0000313" key="3">
    <source>
        <dbReference type="EMBL" id="GJM63555.1"/>
    </source>
</evidence>
<dbReference type="AlphaFoldDB" id="A0AAN4W2Z2"/>
<keyword evidence="1" id="KW-1133">Transmembrane helix</keyword>
<feature type="transmembrane region" description="Helical" evidence="1">
    <location>
        <begin position="29"/>
        <end position="52"/>
    </location>
</feature>
<dbReference type="EMBL" id="BQKE01000003">
    <property type="protein sequence ID" value="GJM63555.1"/>
    <property type="molecule type" value="Genomic_DNA"/>
</dbReference>
<accession>A0AAN4W2Z2</accession>
<feature type="domain" description="DUF418" evidence="2">
    <location>
        <begin position="243"/>
        <end position="401"/>
    </location>
</feature>
<keyword evidence="1" id="KW-0472">Membrane</keyword>
<feature type="transmembrane region" description="Helical" evidence="1">
    <location>
        <begin position="259"/>
        <end position="275"/>
    </location>
</feature>
<organism evidence="3 4">
    <name type="scientific">Persicobacter diffluens</name>
    <dbReference type="NCBI Taxonomy" id="981"/>
    <lineage>
        <taxon>Bacteria</taxon>
        <taxon>Pseudomonadati</taxon>
        <taxon>Bacteroidota</taxon>
        <taxon>Cytophagia</taxon>
        <taxon>Cytophagales</taxon>
        <taxon>Persicobacteraceae</taxon>
        <taxon>Persicobacter</taxon>
    </lineage>
</organism>
<feature type="transmembrane region" description="Helical" evidence="1">
    <location>
        <begin position="295"/>
        <end position="315"/>
    </location>
</feature>
<dbReference type="InterPro" id="IPR007349">
    <property type="entry name" value="DUF418"/>
</dbReference>
<dbReference type="RefSeq" id="WP_338238707.1">
    <property type="nucleotide sequence ID" value="NZ_BQKE01000003.1"/>
</dbReference>
<feature type="transmembrane region" description="Helical" evidence="1">
    <location>
        <begin position="361"/>
        <end position="382"/>
    </location>
</feature>
<proteinExistence type="predicted"/>
<dbReference type="PANTHER" id="PTHR30590">
    <property type="entry name" value="INNER MEMBRANE PROTEIN"/>
    <property type="match status" value="1"/>
</dbReference>
<gene>
    <name evidence="3" type="ORF">PEDI_41070</name>
</gene>
<keyword evidence="1" id="KW-0812">Transmembrane</keyword>
<sequence length="401" mass="47036">MNNQADSGTLLADTGTEPKSSKRIEIVDVLRGFAILVIMLLHNIEHFNFYFFPDKAGQADWLNALDKNIWDSMFFLFGGKTYSIFAILFGFTFSLMFLKQQQQGIDFGKRYLWRLLLLAGFACFNAMFFPGEVLMLYAITGVSLYFVRNWSNKSLFFIALFFLSQPWEWFNYIKYVSIADFSLPKQINSQYWKPVMEALHSDSIWITFKSNITTGQWWSLLWAIENGRFTQTIGLFMVGFLIGKKGLFGSHFYDFWKKVLPLAILFCIPLFYTKLHFQGVDEVTIKRTLGVIFDMWWKLSFTFIWVSLFILLYKFSFFQKLTAPLKTYGKMSMTNYITQSIFGGILYFGYGFYLAKTCGTTISFSIGLIMLVVQMICCHYWIKKYKQGPFEKLWHKLTWIK</sequence>
<evidence type="ECO:0000259" key="2">
    <source>
        <dbReference type="Pfam" id="PF04235"/>
    </source>
</evidence>
<comment type="caution">
    <text evidence="3">The sequence shown here is derived from an EMBL/GenBank/DDBJ whole genome shotgun (WGS) entry which is preliminary data.</text>
</comment>
<evidence type="ECO:0000256" key="1">
    <source>
        <dbReference type="SAM" id="Phobius"/>
    </source>
</evidence>
<feature type="transmembrane region" description="Helical" evidence="1">
    <location>
        <begin position="336"/>
        <end position="355"/>
    </location>
</feature>
<name>A0AAN4W2Z2_9BACT</name>
<protein>
    <submittedName>
        <fullName evidence="3">Membrane protein</fullName>
    </submittedName>
</protein>